<proteinExistence type="predicted"/>
<feature type="transmembrane region" description="Helical" evidence="1">
    <location>
        <begin position="107"/>
        <end position="124"/>
    </location>
</feature>
<dbReference type="Pfam" id="PF09948">
    <property type="entry name" value="PpoB2"/>
    <property type="match status" value="1"/>
</dbReference>
<feature type="transmembrane region" description="Helical" evidence="1">
    <location>
        <begin position="144"/>
        <end position="161"/>
    </location>
</feature>
<keyword evidence="1" id="KW-1133">Transmembrane helix</keyword>
<dbReference type="Proteomes" id="UP001589683">
    <property type="component" value="Unassembled WGS sequence"/>
</dbReference>
<reference evidence="2 3" key="1">
    <citation type="submission" date="2024-09" db="EMBL/GenBank/DDBJ databases">
        <authorList>
            <person name="Sun Q."/>
            <person name="Mori K."/>
        </authorList>
    </citation>
    <scope>NUCLEOTIDE SEQUENCE [LARGE SCALE GENOMIC DNA]</scope>
    <source>
        <strain evidence="2 3">CECT 8726</strain>
    </source>
</reference>
<dbReference type="InterPro" id="IPR018688">
    <property type="entry name" value="PpoB2-like"/>
</dbReference>
<feature type="transmembrane region" description="Helical" evidence="1">
    <location>
        <begin position="194"/>
        <end position="222"/>
    </location>
</feature>
<evidence type="ECO:0000313" key="2">
    <source>
        <dbReference type="EMBL" id="MFB9231996.1"/>
    </source>
</evidence>
<name>A0ABV5JEV6_9RHOB</name>
<dbReference type="RefSeq" id="WP_246531835.1">
    <property type="nucleotide sequence ID" value="NZ_JAGFNU010000016.1"/>
</dbReference>
<comment type="caution">
    <text evidence="2">The sequence shown here is derived from an EMBL/GenBank/DDBJ whole genome shotgun (WGS) entry which is preliminary data.</text>
</comment>
<keyword evidence="3" id="KW-1185">Reference proteome</keyword>
<organism evidence="2 3">
    <name type="scientific">Pseudohalocynthiibacter aestuariivivens</name>
    <dbReference type="NCBI Taxonomy" id="1591409"/>
    <lineage>
        <taxon>Bacteria</taxon>
        <taxon>Pseudomonadati</taxon>
        <taxon>Pseudomonadota</taxon>
        <taxon>Alphaproteobacteria</taxon>
        <taxon>Rhodobacterales</taxon>
        <taxon>Paracoccaceae</taxon>
        <taxon>Pseudohalocynthiibacter</taxon>
    </lineage>
</organism>
<gene>
    <name evidence="2" type="ORF">ACFFUT_09390</name>
</gene>
<keyword evidence="1" id="KW-0472">Membrane</keyword>
<evidence type="ECO:0000313" key="3">
    <source>
        <dbReference type="Proteomes" id="UP001589683"/>
    </source>
</evidence>
<dbReference type="EMBL" id="JBHMEA010000035">
    <property type="protein sequence ID" value="MFB9231996.1"/>
    <property type="molecule type" value="Genomic_DNA"/>
</dbReference>
<protein>
    <submittedName>
        <fullName evidence="2">DUF2182 domain-containing protein</fullName>
    </submittedName>
</protein>
<keyword evidence="1" id="KW-0812">Transmembrane</keyword>
<evidence type="ECO:0000256" key="1">
    <source>
        <dbReference type="SAM" id="Phobius"/>
    </source>
</evidence>
<accession>A0ABV5JEV6</accession>
<sequence>MDFAQRIRRMTGGHWLAVFGLILGAWVVLYAMSLPSDLRDMGRIYGAEFWVELCSVTPDAAGYFKVVLMWAAMSAAMMAPTFLPALTTYDDLTATQATTRRGFYELLGGYLVIWLGFSVFAAAAQMTLSAAGLVSPIGQSLSDWFSVVLLLVAGIYQFSPLKEACLSKCRMPLTFFMEHWSPTRWNAATMGLRLGLICLGCCWALMALAFVGGAMNLIWMGLATLIMVFEKLPEIGRYVTRPLGVALIGGAIVLAGQAIGLF</sequence>
<feature type="transmembrane region" description="Helical" evidence="1">
    <location>
        <begin position="242"/>
        <end position="261"/>
    </location>
</feature>
<feature type="transmembrane region" description="Helical" evidence="1">
    <location>
        <begin position="67"/>
        <end position="86"/>
    </location>
</feature>
<feature type="transmembrane region" description="Helical" evidence="1">
    <location>
        <begin position="12"/>
        <end position="32"/>
    </location>
</feature>